<evidence type="ECO:0000313" key="1">
    <source>
        <dbReference type="EMBL" id="SIS50891.1"/>
    </source>
</evidence>
<dbReference type="Proteomes" id="UP000185728">
    <property type="component" value="Unassembled WGS sequence"/>
</dbReference>
<keyword evidence="2" id="KW-1185">Reference proteome</keyword>
<evidence type="ECO:0008006" key="3">
    <source>
        <dbReference type="Google" id="ProtNLM"/>
    </source>
</evidence>
<name>A0ABY1KMU2_9FLAO</name>
<proteinExistence type="predicted"/>
<dbReference type="EMBL" id="FTOB01000002">
    <property type="protein sequence ID" value="SIS50891.1"/>
    <property type="molecule type" value="Genomic_DNA"/>
</dbReference>
<sequence>MKCAFLVLILLFSSCKGQEKRGRQQDVSEQENPMRLIESDFYSGTDEEGAIVVTDRKSLLKFYAQVNRTRKPGLAVPEVDFSKEMLLIYCAGKQQGASLPRLFVKNTSDSLLILGVEITKEEASSTALTSPFSIYGLPLTQKQIIVE</sequence>
<comment type="caution">
    <text evidence="1">The sequence shown here is derived from an EMBL/GenBank/DDBJ whole genome shotgun (WGS) entry which is preliminary data.</text>
</comment>
<reference evidence="1 2" key="1">
    <citation type="submission" date="2017-01" db="EMBL/GenBank/DDBJ databases">
        <authorList>
            <person name="Varghese N."/>
            <person name="Submissions S."/>
        </authorList>
    </citation>
    <scope>NUCLEOTIDE SEQUENCE [LARGE SCALE GENOMIC DNA]</scope>
    <source>
        <strain evidence="1 2">DSM 2061</strain>
    </source>
</reference>
<dbReference type="RefSeq" id="WP_076454215.1">
    <property type="nucleotide sequence ID" value="NZ_FTOB01000002.1"/>
</dbReference>
<dbReference type="PROSITE" id="PS51257">
    <property type="entry name" value="PROKAR_LIPOPROTEIN"/>
    <property type="match status" value="1"/>
</dbReference>
<organism evidence="1 2">
    <name type="scientific">Zobellia uliginosa</name>
    <dbReference type="NCBI Taxonomy" id="143224"/>
    <lineage>
        <taxon>Bacteria</taxon>
        <taxon>Pseudomonadati</taxon>
        <taxon>Bacteroidota</taxon>
        <taxon>Flavobacteriia</taxon>
        <taxon>Flavobacteriales</taxon>
        <taxon>Flavobacteriaceae</taxon>
        <taxon>Zobellia</taxon>
    </lineage>
</organism>
<evidence type="ECO:0000313" key="2">
    <source>
        <dbReference type="Proteomes" id="UP000185728"/>
    </source>
</evidence>
<protein>
    <recommendedName>
        <fullName evidence="3">Lipoprotein</fullName>
    </recommendedName>
</protein>
<accession>A0ABY1KMU2</accession>
<gene>
    <name evidence="1" type="ORF">SAMN05421766_102480</name>
</gene>